<proteinExistence type="predicted"/>
<evidence type="ECO:0000256" key="1">
    <source>
        <dbReference type="SAM" id="Coils"/>
    </source>
</evidence>
<dbReference type="EMBL" id="LR798262">
    <property type="protein sequence ID" value="CAB5218559.1"/>
    <property type="molecule type" value="Genomic_DNA"/>
</dbReference>
<organism evidence="2">
    <name type="scientific">uncultured Caudovirales phage</name>
    <dbReference type="NCBI Taxonomy" id="2100421"/>
    <lineage>
        <taxon>Viruses</taxon>
        <taxon>Duplodnaviria</taxon>
        <taxon>Heunggongvirae</taxon>
        <taxon>Uroviricota</taxon>
        <taxon>Caudoviricetes</taxon>
        <taxon>Peduoviridae</taxon>
        <taxon>Maltschvirus</taxon>
        <taxon>Maltschvirus maltsch</taxon>
    </lineage>
</organism>
<gene>
    <name evidence="2" type="ORF">UFOVP211_33</name>
</gene>
<keyword evidence="1" id="KW-0175">Coiled coil</keyword>
<feature type="coiled-coil region" evidence="1">
    <location>
        <begin position="34"/>
        <end position="71"/>
    </location>
</feature>
<evidence type="ECO:0000313" key="2">
    <source>
        <dbReference type="EMBL" id="CAB5218559.1"/>
    </source>
</evidence>
<protein>
    <submittedName>
        <fullName evidence="2">Uncharacterized protein</fullName>
    </submittedName>
</protein>
<name>A0A6J7WKH4_9CAUD</name>
<sequence>MDNLKIIQSRINLNLTINKLLFRLNLEQMSEQKKENLTRMCSDLEQVRKTLDELASENDRLISENTELLRINLELNSKLAIEKIYEL</sequence>
<accession>A0A6J7WKH4</accession>
<reference evidence="2" key="1">
    <citation type="submission" date="2020-05" db="EMBL/GenBank/DDBJ databases">
        <authorList>
            <person name="Chiriac C."/>
            <person name="Salcher M."/>
            <person name="Ghai R."/>
            <person name="Kavagutti S V."/>
        </authorList>
    </citation>
    <scope>NUCLEOTIDE SEQUENCE</scope>
</reference>